<evidence type="ECO:0000313" key="4">
    <source>
        <dbReference type="Proteomes" id="UP000509513"/>
    </source>
</evidence>
<reference evidence="1 4" key="2">
    <citation type="submission" date="2020-05" db="EMBL/GenBank/DDBJ databases">
        <title>Complete genome sequencing of Campylobacter and Arcobacter type strains.</title>
        <authorList>
            <person name="Miller W.G."/>
            <person name="Yee E."/>
        </authorList>
    </citation>
    <scope>NUCLEOTIDE SEQUENCE [LARGE SCALE GENOMIC DNA]</scope>
    <source>
        <strain evidence="1 4">LMG 21996</strain>
    </source>
</reference>
<gene>
    <name evidence="1" type="ORF">ACBT_1028</name>
    <name evidence="2" type="ORF">FE247_10460</name>
</gene>
<sequence>MKIHRINPCKRWSDITVFNQIATFTEVADTDENADIKGQVKQIFDQAEASLALIDSDKSRILAVTIYITDFNNFDALNEVWDSWFSEGTAPSRACVKAEIVNPKLLVEMTFTAAAGEKYK</sequence>
<dbReference type="InterPro" id="IPR035959">
    <property type="entry name" value="RutC-like_sf"/>
</dbReference>
<evidence type="ECO:0000313" key="2">
    <source>
        <dbReference type="EMBL" id="TLS95905.1"/>
    </source>
</evidence>
<dbReference type="Gene3D" id="3.30.1330.40">
    <property type="entry name" value="RutC-like"/>
    <property type="match status" value="1"/>
</dbReference>
<evidence type="ECO:0000313" key="1">
    <source>
        <dbReference type="EMBL" id="QKJ26940.1"/>
    </source>
</evidence>
<protein>
    <submittedName>
        <fullName evidence="2">RidA family protein</fullName>
    </submittedName>
    <submittedName>
        <fullName evidence="1">RidA/YjgF/YER057c/UK114 family protein</fullName>
    </submittedName>
</protein>
<dbReference type="InterPro" id="IPR006175">
    <property type="entry name" value="YjgF/YER057c/UK114"/>
</dbReference>
<dbReference type="SUPFAM" id="SSF55298">
    <property type="entry name" value="YjgF-like"/>
    <property type="match status" value="1"/>
</dbReference>
<dbReference type="OrthoDB" id="9808943at2"/>
<dbReference type="CDD" id="cd06150">
    <property type="entry name" value="YjgF_YER057c_UK114_like_2"/>
    <property type="match status" value="1"/>
</dbReference>
<dbReference type="PANTHER" id="PTHR47328">
    <property type="match status" value="1"/>
</dbReference>
<dbReference type="STRING" id="1442598.GCA_000522465_01029"/>
<dbReference type="Proteomes" id="UP000305417">
    <property type="component" value="Unassembled WGS sequence"/>
</dbReference>
<accession>A0A5J6RJG3</accession>
<dbReference type="KEGG" id="acib:ACBT_1028"/>
<keyword evidence="3" id="KW-1185">Reference proteome</keyword>
<dbReference type="RefSeq" id="WP_024775157.1">
    <property type="nucleotide sequence ID" value="NZ_CP043857.1"/>
</dbReference>
<dbReference type="Proteomes" id="UP000509513">
    <property type="component" value="Chromosome"/>
</dbReference>
<evidence type="ECO:0000313" key="3">
    <source>
        <dbReference type="Proteomes" id="UP000305417"/>
    </source>
</evidence>
<proteinExistence type="predicted"/>
<dbReference type="InterPro" id="IPR035709">
    <property type="entry name" value="YoaB-like"/>
</dbReference>
<dbReference type="EMBL" id="CP054051">
    <property type="protein sequence ID" value="QKJ26940.1"/>
    <property type="molecule type" value="Genomic_DNA"/>
</dbReference>
<name>A0A5J6RJG3_9BACT</name>
<dbReference type="Pfam" id="PF01042">
    <property type="entry name" value="Ribonuc_L-PSP"/>
    <property type="match status" value="1"/>
</dbReference>
<organism evidence="1 4">
    <name type="scientific">Aliarcobacter cibarius</name>
    <dbReference type="NCBI Taxonomy" id="255507"/>
    <lineage>
        <taxon>Bacteria</taxon>
        <taxon>Pseudomonadati</taxon>
        <taxon>Campylobacterota</taxon>
        <taxon>Epsilonproteobacteria</taxon>
        <taxon>Campylobacterales</taxon>
        <taxon>Arcobacteraceae</taxon>
        <taxon>Aliarcobacter</taxon>
    </lineage>
</organism>
<dbReference type="EMBL" id="VBUC01000037">
    <property type="protein sequence ID" value="TLS95905.1"/>
    <property type="molecule type" value="Genomic_DNA"/>
</dbReference>
<reference evidence="2 3" key="1">
    <citation type="submission" date="2019-05" db="EMBL/GenBank/DDBJ databases">
        <title>Arcobacter cibarius and Arcobacter thereius providing challenges in identification an antibiotic susceptibility and Quinolone resistance.</title>
        <authorList>
            <person name="Busch A."/>
            <person name="Hanel I."/>
            <person name="Hotzel H."/>
            <person name="Tomaso H."/>
        </authorList>
    </citation>
    <scope>NUCLEOTIDE SEQUENCE [LARGE SCALE GENOMIC DNA]</scope>
    <source>
        <strain evidence="2 3">16CS0831-2</strain>
    </source>
</reference>
<dbReference type="AlphaFoldDB" id="A0A5J6RJG3"/>
<dbReference type="PANTHER" id="PTHR47328:SF1">
    <property type="entry name" value="RUTC FAMILY PROTEIN YOAB"/>
    <property type="match status" value="1"/>
</dbReference>